<sequence>MAVAAMMVQLMAAGGAGAQNGGPDDRRDASSRDVGKDFAALKNELSSLSAEFNAARERRRLEAEQKKRENEEWHLGPKATPAPAAPPTRGAGAASR</sequence>
<dbReference type="EMBL" id="CP071090">
    <property type="protein sequence ID" value="QSQ28038.1"/>
    <property type="molecule type" value="Genomic_DNA"/>
</dbReference>
<reference evidence="2 3" key="1">
    <citation type="submission" date="2021-02" db="EMBL/GenBank/DDBJ databases">
        <title>De Novo genome assembly of isolated myxobacteria.</title>
        <authorList>
            <person name="Stevens D.C."/>
        </authorList>
    </citation>
    <scope>NUCLEOTIDE SEQUENCE [LARGE SCALE GENOMIC DNA]</scope>
    <source>
        <strain evidence="3">SCPEA02</strain>
    </source>
</reference>
<accession>A0ABX7PC67</accession>
<feature type="compositionally biased region" description="Basic and acidic residues" evidence="1">
    <location>
        <begin position="56"/>
        <end position="75"/>
    </location>
</feature>
<evidence type="ECO:0000256" key="1">
    <source>
        <dbReference type="SAM" id="MobiDB-lite"/>
    </source>
</evidence>
<name>A0ABX7PC67_9BACT</name>
<feature type="region of interest" description="Disordered" evidence="1">
    <location>
        <begin position="14"/>
        <end position="35"/>
    </location>
</feature>
<organism evidence="2 3">
    <name type="scientific">Pyxidicoccus parkwayensis</name>
    <dbReference type="NCBI Taxonomy" id="2813578"/>
    <lineage>
        <taxon>Bacteria</taxon>
        <taxon>Pseudomonadati</taxon>
        <taxon>Myxococcota</taxon>
        <taxon>Myxococcia</taxon>
        <taxon>Myxococcales</taxon>
        <taxon>Cystobacterineae</taxon>
        <taxon>Myxococcaceae</taxon>
        <taxon>Pyxidicoccus</taxon>
    </lineage>
</organism>
<dbReference type="Proteomes" id="UP000662747">
    <property type="component" value="Chromosome"/>
</dbReference>
<evidence type="ECO:0000313" key="3">
    <source>
        <dbReference type="Proteomes" id="UP000662747"/>
    </source>
</evidence>
<feature type="compositionally biased region" description="Basic and acidic residues" evidence="1">
    <location>
        <begin position="23"/>
        <end position="35"/>
    </location>
</feature>
<keyword evidence="3" id="KW-1185">Reference proteome</keyword>
<gene>
    <name evidence="2" type="ORF">JY651_08850</name>
</gene>
<proteinExistence type="predicted"/>
<feature type="compositionally biased region" description="Low complexity" evidence="1">
    <location>
        <begin position="76"/>
        <end position="96"/>
    </location>
</feature>
<evidence type="ECO:0000313" key="2">
    <source>
        <dbReference type="EMBL" id="QSQ28038.1"/>
    </source>
</evidence>
<feature type="region of interest" description="Disordered" evidence="1">
    <location>
        <begin position="56"/>
        <end position="96"/>
    </location>
</feature>
<protein>
    <submittedName>
        <fullName evidence="2">Uncharacterized protein</fullName>
    </submittedName>
</protein>